<dbReference type="GO" id="GO:0051301">
    <property type="term" value="P:cell division"/>
    <property type="evidence" value="ECO:0007669"/>
    <property type="project" value="UniProtKB-KW"/>
</dbReference>
<dbReference type="RefSeq" id="WP_286292557.1">
    <property type="nucleotide sequence ID" value="NZ_AP024718.1"/>
</dbReference>
<evidence type="ECO:0000313" key="4">
    <source>
        <dbReference type="Proteomes" id="UP001321450"/>
    </source>
</evidence>
<comment type="subcellular location">
    <subcellularLocation>
        <location evidence="2">Cytoplasm</location>
    </subcellularLocation>
    <text evidence="2">Associated with two foci at the outer edges of the nucleoid region in young cells, and at four foci within both cell halves in older cells.</text>
</comment>
<accession>A0AAU9CZ26</accession>
<dbReference type="GO" id="GO:0007059">
    <property type="term" value="P:chromosome segregation"/>
    <property type="evidence" value="ECO:0007669"/>
    <property type="project" value="UniProtKB-UniRule"/>
</dbReference>
<dbReference type="Pfam" id="PF02616">
    <property type="entry name" value="SMC_ScpA"/>
    <property type="match status" value="1"/>
</dbReference>
<keyword evidence="2" id="KW-0963">Cytoplasm</keyword>
<sequence length="259" mass="29340">MSEATILARVRGAPVVELPENLYIPPDALRVILEETFEGPLDLLLYLIRRQNLDIMAVSITRVTEQYLQYIGLMERLRIELAAEYLLMAAWLAEIKSRLLLPKPETEGEDEEDPRAELVRRLQEYERIKQAAQELDALPRLGRDLFPAVLAADLPPRPPALPQLTLEHLAEAFRQVLDRAEKLQSHTITPETLSVRERMSQVLARLRKDAAVALESLFDLREGRAGLVVTFLALLELCKEGLVEVCQSEPLAPIQVQAR</sequence>
<dbReference type="HAMAP" id="MF_01805">
    <property type="entry name" value="ScpA"/>
    <property type="match status" value="1"/>
</dbReference>
<keyword evidence="4" id="KW-1185">Reference proteome</keyword>
<proteinExistence type="inferred from homology"/>
<comment type="subunit">
    <text evidence="2">Component of a cohesin-like complex composed of ScpA, ScpB and the Smc homodimer, in which ScpA and ScpB bind to the head domain of Smc. The presence of the three proteins is required for the association of the complex with DNA.</text>
</comment>
<dbReference type="Proteomes" id="UP001321450">
    <property type="component" value="Chromosome"/>
</dbReference>
<keyword evidence="2" id="KW-0159">Chromosome partition</keyword>
<keyword evidence="2" id="KW-0132">Cell division</keyword>
<dbReference type="InterPro" id="IPR003768">
    <property type="entry name" value="ScpA"/>
</dbReference>
<dbReference type="GO" id="GO:0005737">
    <property type="term" value="C:cytoplasm"/>
    <property type="evidence" value="ECO:0007669"/>
    <property type="project" value="UniProtKB-SubCell"/>
</dbReference>
<reference evidence="4" key="1">
    <citation type="journal article" date="2024" name="Int. J. Syst. Evol. Microbiol.">
        <title>Methylomarinovum tepidoasis sp. nov., a moderately thermophilic methanotroph of the family Methylothermaceae isolated from a deep-sea hydrothermal field.</title>
        <authorList>
            <person name="Hirayama H."/>
            <person name="Takaki Y."/>
            <person name="Abe M."/>
            <person name="Miyazaki M."/>
            <person name="Uematsu K."/>
            <person name="Matsui Y."/>
            <person name="Takai K."/>
        </authorList>
    </citation>
    <scope>NUCLEOTIDE SEQUENCE [LARGE SCALE GENOMIC DNA]</scope>
    <source>
        <strain evidence="4">IN45</strain>
    </source>
</reference>
<dbReference type="EMBL" id="AP024718">
    <property type="protein sequence ID" value="BCX89965.1"/>
    <property type="molecule type" value="Genomic_DNA"/>
</dbReference>
<protein>
    <recommendedName>
        <fullName evidence="1 2">Segregation and condensation protein A</fullName>
    </recommendedName>
</protein>
<dbReference type="PANTHER" id="PTHR33969:SF2">
    <property type="entry name" value="SEGREGATION AND CONDENSATION PROTEIN A"/>
    <property type="match status" value="1"/>
</dbReference>
<dbReference type="KEGG" id="meiy:MIN45_P2339"/>
<evidence type="ECO:0000256" key="2">
    <source>
        <dbReference type="HAMAP-Rule" id="MF_01805"/>
    </source>
</evidence>
<evidence type="ECO:0000256" key="1">
    <source>
        <dbReference type="ARBA" id="ARBA00044777"/>
    </source>
</evidence>
<dbReference type="AlphaFoldDB" id="A0AAU9CZ26"/>
<comment type="similarity">
    <text evidence="2">Belongs to the ScpA family.</text>
</comment>
<gene>
    <name evidence="2" type="primary">scpA</name>
    <name evidence="3" type="ORF">MIN45_P2339</name>
</gene>
<keyword evidence="2" id="KW-0131">Cell cycle</keyword>
<dbReference type="Gene3D" id="6.10.250.2410">
    <property type="match status" value="1"/>
</dbReference>
<evidence type="ECO:0000313" key="3">
    <source>
        <dbReference type="EMBL" id="BCX89965.1"/>
    </source>
</evidence>
<comment type="function">
    <text evidence="2">Participates in chromosomal partition during cell division. May act via the formation of a condensin-like complex containing Smc and ScpB that pull DNA away from mid-cell into both cell halves.</text>
</comment>
<organism evidence="3 4">
    <name type="scientific">Methylomarinovum tepidoasis</name>
    <dbReference type="NCBI Taxonomy" id="2840183"/>
    <lineage>
        <taxon>Bacteria</taxon>
        <taxon>Pseudomonadati</taxon>
        <taxon>Pseudomonadota</taxon>
        <taxon>Gammaproteobacteria</taxon>
        <taxon>Methylococcales</taxon>
        <taxon>Methylothermaceae</taxon>
        <taxon>Methylomarinovum</taxon>
    </lineage>
</organism>
<dbReference type="PANTHER" id="PTHR33969">
    <property type="entry name" value="SEGREGATION AND CONDENSATION PROTEIN A"/>
    <property type="match status" value="1"/>
</dbReference>
<dbReference type="GO" id="GO:0006260">
    <property type="term" value="P:DNA replication"/>
    <property type="evidence" value="ECO:0007669"/>
    <property type="project" value="UniProtKB-UniRule"/>
</dbReference>
<name>A0AAU9CZ26_9GAMM</name>